<keyword evidence="2" id="KW-0472">Membrane</keyword>
<organism evidence="3 4">
    <name type="scientific">Ralstonia solanacearum</name>
    <name type="common">Pseudomonas solanacearum</name>
    <dbReference type="NCBI Taxonomy" id="305"/>
    <lineage>
        <taxon>Bacteria</taxon>
        <taxon>Pseudomonadati</taxon>
        <taxon>Pseudomonadota</taxon>
        <taxon>Betaproteobacteria</taxon>
        <taxon>Burkholderiales</taxon>
        <taxon>Burkholderiaceae</taxon>
        <taxon>Ralstonia</taxon>
        <taxon>Ralstonia solanacearum species complex</taxon>
    </lineage>
</organism>
<dbReference type="AlphaFoldDB" id="A0AAW5ZIJ8"/>
<dbReference type="RefSeq" id="WP_043944566.1">
    <property type="nucleotide sequence ID" value="NZ_CDMA01000001.1"/>
</dbReference>
<feature type="transmembrane region" description="Helical" evidence="2">
    <location>
        <begin position="73"/>
        <end position="93"/>
    </location>
</feature>
<evidence type="ECO:0000313" key="4">
    <source>
        <dbReference type="Proteomes" id="UP001144050"/>
    </source>
</evidence>
<name>A0AAW5ZIJ8_RALSL</name>
<accession>A0AAW5ZIJ8</accession>
<dbReference type="Proteomes" id="UP001144050">
    <property type="component" value="Unassembled WGS sequence"/>
</dbReference>
<dbReference type="EMBL" id="JAIVFG010000002">
    <property type="protein sequence ID" value="MDB0569537.1"/>
    <property type="molecule type" value="Genomic_DNA"/>
</dbReference>
<evidence type="ECO:0000313" key="3">
    <source>
        <dbReference type="EMBL" id="MDB0569537.1"/>
    </source>
</evidence>
<comment type="caution">
    <text evidence="3">The sequence shown here is derived from an EMBL/GenBank/DDBJ whole genome shotgun (WGS) entry which is preliminary data.</text>
</comment>
<feature type="region of interest" description="Disordered" evidence="1">
    <location>
        <begin position="1"/>
        <end position="42"/>
    </location>
</feature>
<reference evidence="3" key="1">
    <citation type="submission" date="2021-09" db="EMBL/GenBank/DDBJ databases">
        <title>Genomic analysis of Ralstonia spp.</title>
        <authorList>
            <person name="Aburjaile F."/>
            <person name="Ariute J.C."/>
            <person name="Pais A.K.L."/>
            <person name="Albuquerque G.M.R."/>
            <person name="Silva A.M.F."/>
            <person name="Brenig B."/>
            <person name="Azevedo V."/>
            <person name="Matiuzzi M."/>
            <person name="Ramos R."/>
            <person name="Goes-Neto A."/>
            <person name="Soares S."/>
            <person name="Iseppon A.M.B."/>
            <person name="Souza E."/>
            <person name="Gama M."/>
        </authorList>
    </citation>
    <scope>NUCLEOTIDE SEQUENCE</scope>
    <source>
        <strain evidence="3">CCRMRs91</strain>
    </source>
</reference>
<sequence length="137" mass="14715">MKYGESNAEANEAHGYRTAQRNTGDKRVSPQGGGAFHPTGTSSLAFAGRKQERMASEGYPSYLQPRGHLAQHYAFGVLFLILSGIMAIAMVVKKHPEATERVISCAVAFLADWQTWAVATAGVALAAVVCVLLPPRR</sequence>
<evidence type="ECO:0000256" key="1">
    <source>
        <dbReference type="SAM" id="MobiDB-lite"/>
    </source>
</evidence>
<feature type="transmembrane region" description="Helical" evidence="2">
    <location>
        <begin position="113"/>
        <end position="133"/>
    </location>
</feature>
<proteinExistence type="predicted"/>
<keyword evidence="2" id="KW-0812">Transmembrane</keyword>
<protein>
    <recommendedName>
        <fullName evidence="5">Transmembrane protein</fullName>
    </recommendedName>
</protein>
<gene>
    <name evidence="3" type="ORF">LBW59_01945</name>
</gene>
<evidence type="ECO:0000256" key="2">
    <source>
        <dbReference type="SAM" id="Phobius"/>
    </source>
</evidence>
<keyword evidence="2" id="KW-1133">Transmembrane helix</keyword>
<evidence type="ECO:0008006" key="5">
    <source>
        <dbReference type="Google" id="ProtNLM"/>
    </source>
</evidence>